<protein>
    <recommendedName>
        <fullName evidence="8">NACHT domain-containing protein</fullName>
    </recommendedName>
</protein>
<dbReference type="OrthoDB" id="4062651at2759"/>
<dbReference type="PANTHER" id="PTHR10039:SF15">
    <property type="entry name" value="NACHT DOMAIN-CONTAINING PROTEIN"/>
    <property type="match status" value="1"/>
</dbReference>
<evidence type="ECO:0000259" key="5">
    <source>
        <dbReference type="Pfam" id="PF24883"/>
    </source>
</evidence>
<feature type="region of interest" description="Disordered" evidence="2">
    <location>
        <begin position="25"/>
        <end position="58"/>
    </location>
</feature>
<name>A0A8H7W8D8_9HELO</name>
<gene>
    <name evidence="6" type="ORF">IFR04_012207</name>
</gene>
<dbReference type="InterPro" id="IPR054471">
    <property type="entry name" value="GPIID_WHD"/>
</dbReference>
<keyword evidence="1" id="KW-0677">Repeat</keyword>
<sequence>MLLLKTLAVVAMAVGLAISGPAPGPTPAPVPEAAPAPAPDASPVGTAEPDPRAEPISNENLVEVRKREVVADDLALRDKEAIAFNPAYSYTCVLVYTYVVVYVYSGLRAGTSCSKVGMKPLDLFWVYAVGSGKTIICSSIVQELRSRFSSAADVAVIHVYCQYDEPGTCTTPQIISSLIKQLILPFGAIGRARLDAEEGFEILLGLTRKFPQVSIILDGLDEQKNDKQRVSGASDEATALLILVKKLLTHRSRTMLKLFLSSRFEVDVRRDIKIFVEEEVEDKLWATGRTDDRDLAYEIKLKLVSGAQGMQVPVPQVQALCEDCNSDTMFRKALDDLPVSIHEIYHRCFLRIITRKGNLACAPQVLQWVACARPPLLASELKEAIHIKPGDIQWEESKGRMATSLLIKSCWGLVYHDEFEGTIRLVHPSAQKYTFAEKSETNLGAFSLNAHSADLDLSHACLIYLVFSDFCTQVPLRSNTVLSQEIVLPNPHGVIKTAAPWAAGLVSEVMANSKNLSPKKLKSEILRRSVVPDHMVSMYRLLDYARAYWTHHTKHIGHSSALCSEFRRLAVKPNRVWMLQP</sequence>
<dbReference type="Pfam" id="PF24883">
    <property type="entry name" value="NPHP3_N"/>
    <property type="match status" value="1"/>
</dbReference>
<dbReference type="InterPro" id="IPR027417">
    <property type="entry name" value="P-loop_NTPase"/>
</dbReference>
<feature type="domain" description="Nephrocystin 3-like N-terminal" evidence="5">
    <location>
        <begin position="123"/>
        <end position="263"/>
    </location>
</feature>
<feature type="chain" id="PRO_5034308498" description="NACHT domain-containing protein" evidence="3">
    <location>
        <begin position="20"/>
        <end position="581"/>
    </location>
</feature>
<evidence type="ECO:0000256" key="1">
    <source>
        <dbReference type="ARBA" id="ARBA00022737"/>
    </source>
</evidence>
<evidence type="ECO:0000313" key="6">
    <source>
        <dbReference type="EMBL" id="KAG4414674.1"/>
    </source>
</evidence>
<evidence type="ECO:0000256" key="3">
    <source>
        <dbReference type="SAM" id="SignalP"/>
    </source>
</evidence>
<dbReference type="Pfam" id="PF22939">
    <property type="entry name" value="WHD_GPIID"/>
    <property type="match status" value="1"/>
</dbReference>
<keyword evidence="7" id="KW-1185">Reference proteome</keyword>
<dbReference type="PANTHER" id="PTHR10039">
    <property type="entry name" value="AMELOGENIN"/>
    <property type="match status" value="1"/>
</dbReference>
<feature type="compositionally biased region" description="Pro residues" evidence="2">
    <location>
        <begin position="25"/>
        <end position="40"/>
    </location>
</feature>
<feature type="domain" description="GPI inositol-deacylase winged helix" evidence="4">
    <location>
        <begin position="361"/>
        <end position="440"/>
    </location>
</feature>
<proteinExistence type="predicted"/>
<evidence type="ECO:0000256" key="2">
    <source>
        <dbReference type="SAM" id="MobiDB-lite"/>
    </source>
</evidence>
<dbReference type="InterPro" id="IPR056884">
    <property type="entry name" value="NPHP3-like_N"/>
</dbReference>
<dbReference type="AlphaFoldDB" id="A0A8H7W8D8"/>
<dbReference type="EMBL" id="JAFJYH010000254">
    <property type="protein sequence ID" value="KAG4414674.1"/>
    <property type="molecule type" value="Genomic_DNA"/>
</dbReference>
<evidence type="ECO:0000259" key="4">
    <source>
        <dbReference type="Pfam" id="PF22939"/>
    </source>
</evidence>
<feature type="signal peptide" evidence="3">
    <location>
        <begin position="1"/>
        <end position="19"/>
    </location>
</feature>
<dbReference type="Gene3D" id="3.40.50.300">
    <property type="entry name" value="P-loop containing nucleotide triphosphate hydrolases"/>
    <property type="match status" value="1"/>
</dbReference>
<keyword evidence="3" id="KW-0732">Signal</keyword>
<reference evidence="6" key="1">
    <citation type="submission" date="2021-02" db="EMBL/GenBank/DDBJ databases">
        <title>Genome sequence Cadophora malorum strain M34.</title>
        <authorList>
            <person name="Stefanovic E."/>
            <person name="Vu D."/>
            <person name="Scully C."/>
            <person name="Dijksterhuis J."/>
            <person name="Roader J."/>
            <person name="Houbraken J."/>
        </authorList>
    </citation>
    <scope>NUCLEOTIDE SEQUENCE</scope>
    <source>
        <strain evidence="6">M34</strain>
    </source>
</reference>
<comment type="caution">
    <text evidence="6">The sequence shown here is derived from an EMBL/GenBank/DDBJ whole genome shotgun (WGS) entry which is preliminary data.</text>
</comment>
<accession>A0A8H7W8D8</accession>
<dbReference type="Proteomes" id="UP000664132">
    <property type="component" value="Unassembled WGS sequence"/>
</dbReference>
<evidence type="ECO:0008006" key="8">
    <source>
        <dbReference type="Google" id="ProtNLM"/>
    </source>
</evidence>
<evidence type="ECO:0000313" key="7">
    <source>
        <dbReference type="Proteomes" id="UP000664132"/>
    </source>
</evidence>
<organism evidence="6 7">
    <name type="scientific">Cadophora malorum</name>
    <dbReference type="NCBI Taxonomy" id="108018"/>
    <lineage>
        <taxon>Eukaryota</taxon>
        <taxon>Fungi</taxon>
        <taxon>Dikarya</taxon>
        <taxon>Ascomycota</taxon>
        <taxon>Pezizomycotina</taxon>
        <taxon>Leotiomycetes</taxon>
        <taxon>Helotiales</taxon>
        <taxon>Ploettnerulaceae</taxon>
        <taxon>Cadophora</taxon>
    </lineage>
</organism>